<dbReference type="Pfam" id="PF18962">
    <property type="entry name" value="Por_Secre_tail"/>
    <property type="match status" value="1"/>
</dbReference>
<evidence type="ECO:0000313" key="3">
    <source>
        <dbReference type="EMBL" id="PHN05676.1"/>
    </source>
</evidence>
<evidence type="ECO:0000313" key="4">
    <source>
        <dbReference type="Proteomes" id="UP000223913"/>
    </source>
</evidence>
<keyword evidence="4" id="KW-1185">Reference proteome</keyword>
<reference evidence="3 4" key="1">
    <citation type="submission" date="2017-10" db="EMBL/GenBank/DDBJ databases">
        <title>The draft genome sequence of Lewinella nigricans NBRC 102662.</title>
        <authorList>
            <person name="Wang K."/>
        </authorList>
    </citation>
    <scope>NUCLEOTIDE SEQUENCE [LARGE SCALE GENOMIC DNA]</scope>
    <source>
        <strain evidence="3 4">NBRC 102662</strain>
    </source>
</reference>
<dbReference type="NCBIfam" id="TIGR04183">
    <property type="entry name" value="Por_Secre_tail"/>
    <property type="match status" value="1"/>
</dbReference>
<accession>A0A2D0NBA9</accession>
<dbReference type="InterPro" id="IPR029058">
    <property type="entry name" value="AB_hydrolase_fold"/>
</dbReference>
<dbReference type="Proteomes" id="UP000223913">
    <property type="component" value="Unassembled WGS sequence"/>
</dbReference>
<dbReference type="OrthoDB" id="9803990at2"/>
<dbReference type="InterPro" id="IPR026444">
    <property type="entry name" value="Secre_tail"/>
</dbReference>
<gene>
    <name evidence="3" type="ORF">CRP01_14435</name>
</gene>
<dbReference type="Pfam" id="PF20434">
    <property type="entry name" value="BD-FAE"/>
    <property type="match status" value="1"/>
</dbReference>
<evidence type="ECO:0000259" key="1">
    <source>
        <dbReference type="Pfam" id="PF18962"/>
    </source>
</evidence>
<organism evidence="3 4">
    <name type="scientific">Flavilitoribacter nigricans (strain ATCC 23147 / DSM 23189 / NBRC 102662 / NCIMB 1420 / SS-2)</name>
    <name type="common">Lewinella nigricans</name>
    <dbReference type="NCBI Taxonomy" id="1122177"/>
    <lineage>
        <taxon>Bacteria</taxon>
        <taxon>Pseudomonadati</taxon>
        <taxon>Bacteroidota</taxon>
        <taxon>Saprospiria</taxon>
        <taxon>Saprospirales</taxon>
        <taxon>Lewinellaceae</taxon>
        <taxon>Flavilitoribacter</taxon>
    </lineage>
</organism>
<dbReference type="SUPFAM" id="SSF53474">
    <property type="entry name" value="alpha/beta-Hydrolases"/>
    <property type="match status" value="1"/>
</dbReference>
<dbReference type="Gene3D" id="3.40.50.1820">
    <property type="entry name" value="alpha/beta hydrolase"/>
    <property type="match status" value="1"/>
</dbReference>
<protein>
    <submittedName>
        <fullName evidence="3">Uncharacterized protein</fullName>
    </submittedName>
</protein>
<dbReference type="AlphaFoldDB" id="A0A2D0NBA9"/>
<proteinExistence type="predicted"/>
<dbReference type="InterPro" id="IPR049492">
    <property type="entry name" value="BD-FAE-like_dom"/>
</dbReference>
<dbReference type="EMBL" id="PDUD01000020">
    <property type="protein sequence ID" value="PHN05676.1"/>
    <property type="molecule type" value="Genomic_DNA"/>
</dbReference>
<feature type="domain" description="BD-FAE-like" evidence="2">
    <location>
        <begin position="62"/>
        <end position="198"/>
    </location>
</feature>
<sequence>MKKINLLLLLGLLCGIQLQAQRYLSPVFAGVEVTSDITYGVNATVLSLLLGDTEARPEELKLDVYQPAGDDETSRPLVIILHTGNFLPPPLIGGCTGTRFDAAAVNLASRLASMGYVVASADYRLGWNPTDPSQAIRAYGIINAAYRGVQDSRTAIRYFKKTVAEDGNPYGIDSTKIVLWGIGTGGYISLASATLDDISDTYIPKFFFQTQAGAVPMVNEGINGNVDGTTTGIVNAQAAALLPFPEGDTLNYPNHVEYSSEFQLGVNMGGALGDTSWIDNTDIPFISYHVPTDPFAPCEIGIVNVPPPVNLPVVEVMGSCEVQPDFTEAGVNAAIDAGGPYNDQISEIARSRNGGIESLYLFPSDDPTEGGQWSYSFALEPYGVPGSNCDTNSIRANAYLDTIIAYYAPRAFAALSLPVATRDLIPASEVGLKIAPNPATSQVLIRTAAEFPISDMRLFDLNGKMVEHRTNINTNEIRMQRNNLPAGIYVVKLRVKDKIVAQKLVFN</sequence>
<dbReference type="RefSeq" id="WP_099150766.1">
    <property type="nucleotide sequence ID" value="NZ_PDUD01000020.1"/>
</dbReference>
<evidence type="ECO:0000259" key="2">
    <source>
        <dbReference type="Pfam" id="PF20434"/>
    </source>
</evidence>
<comment type="caution">
    <text evidence="3">The sequence shown here is derived from an EMBL/GenBank/DDBJ whole genome shotgun (WGS) entry which is preliminary data.</text>
</comment>
<name>A0A2D0NBA9_FLAN2</name>
<feature type="domain" description="Secretion system C-terminal sorting" evidence="1">
    <location>
        <begin position="435"/>
        <end position="505"/>
    </location>
</feature>